<feature type="modified residue" description="4-aspartylphosphate" evidence="3">
    <location>
        <position position="52"/>
    </location>
</feature>
<dbReference type="SMART" id="SM00448">
    <property type="entry name" value="REC"/>
    <property type="match status" value="1"/>
</dbReference>
<evidence type="ECO:0000259" key="4">
    <source>
        <dbReference type="PROSITE" id="PS50110"/>
    </source>
</evidence>
<keyword evidence="2" id="KW-0902">Two-component regulatory system</keyword>
<feature type="domain" description="Response regulatory" evidence="4">
    <location>
        <begin position="3"/>
        <end position="119"/>
    </location>
</feature>
<dbReference type="Proteomes" id="UP000767446">
    <property type="component" value="Unassembled WGS sequence"/>
</dbReference>
<dbReference type="Pfam" id="PF00072">
    <property type="entry name" value="Response_reg"/>
    <property type="match status" value="1"/>
</dbReference>
<accession>A0A941GNE6</accession>
<dbReference type="SUPFAM" id="SSF52172">
    <property type="entry name" value="CheY-like"/>
    <property type="match status" value="1"/>
</dbReference>
<evidence type="ECO:0000313" key="5">
    <source>
        <dbReference type="EMBL" id="MBR8826939.1"/>
    </source>
</evidence>
<dbReference type="GO" id="GO:0000160">
    <property type="term" value="P:phosphorelay signal transduction system"/>
    <property type="evidence" value="ECO:0007669"/>
    <property type="project" value="UniProtKB-KW"/>
</dbReference>
<dbReference type="PROSITE" id="PS50110">
    <property type="entry name" value="RESPONSE_REGULATORY"/>
    <property type="match status" value="1"/>
</dbReference>
<evidence type="ECO:0000256" key="3">
    <source>
        <dbReference type="PROSITE-ProRule" id="PRU00169"/>
    </source>
</evidence>
<organism evidence="5 6">
    <name type="scientific">Gomphosphaeria aponina SAG 52.96 = DSM 107014</name>
    <dbReference type="NCBI Taxonomy" id="1521640"/>
    <lineage>
        <taxon>Bacteria</taxon>
        <taxon>Bacillati</taxon>
        <taxon>Cyanobacteriota</taxon>
        <taxon>Cyanophyceae</taxon>
        <taxon>Oscillatoriophycideae</taxon>
        <taxon>Chroococcales</taxon>
        <taxon>Gomphosphaeriaceae</taxon>
        <taxon>Gomphosphaeria</taxon>
    </lineage>
</organism>
<name>A0A941GNE6_9CHRO</name>
<evidence type="ECO:0000256" key="2">
    <source>
        <dbReference type="ARBA" id="ARBA00023012"/>
    </source>
</evidence>
<sequence length="121" mass="13133">MKTVLVVDDSLTERRLLSTYLQQVGLTVLSAASAEEAMEKVNHHPPELIILDVIMGGKSGFEMCRKLKSDQTTKSIPVIICSSKCTAADKMLGKALGADEYVGKPVDQAEFLRKVKAIIAV</sequence>
<proteinExistence type="predicted"/>
<dbReference type="Gene3D" id="3.40.50.2300">
    <property type="match status" value="1"/>
</dbReference>
<comment type="caution">
    <text evidence="5">The sequence shown here is derived from an EMBL/GenBank/DDBJ whole genome shotgun (WGS) entry which is preliminary data.</text>
</comment>
<dbReference type="InterPro" id="IPR001789">
    <property type="entry name" value="Sig_transdc_resp-reg_receiver"/>
</dbReference>
<dbReference type="InterPro" id="IPR011006">
    <property type="entry name" value="CheY-like_superfamily"/>
</dbReference>
<dbReference type="PANTHER" id="PTHR44591">
    <property type="entry name" value="STRESS RESPONSE REGULATOR PROTEIN 1"/>
    <property type="match status" value="1"/>
</dbReference>
<dbReference type="InterPro" id="IPR050595">
    <property type="entry name" value="Bact_response_regulator"/>
</dbReference>
<evidence type="ECO:0000256" key="1">
    <source>
        <dbReference type="ARBA" id="ARBA00022553"/>
    </source>
</evidence>
<evidence type="ECO:0000313" key="6">
    <source>
        <dbReference type="Proteomes" id="UP000767446"/>
    </source>
</evidence>
<keyword evidence="1 3" id="KW-0597">Phosphoprotein</keyword>
<dbReference type="EMBL" id="JADQBC010000015">
    <property type="protein sequence ID" value="MBR8826939.1"/>
    <property type="molecule type" value="Genomic_DNA"/>
</dbReference>
<dbReference type="PANTHER" id="PTHR44591:SF14">
    <property type="entry name" value="PROTEIN PILG"/>
    <property type="match status" value="1"/>
</dbReference>
<gene>
    <name evidence="5" type="ORF">DSM107014_03375</name>
</gene>
<reference evidence="5" key="1">
    <citation type="submission" date="2021-02" db="EMBL/GenBank/DDBJ databases">
        <title>Metagenome analyses of Stigonema ocellatum DSM 106950, Chlorogloea purpurea SAG 13.99 and Gomphosphaeria aponina DSM 107014.</title>
        <authorList>
            <person name="Marter P."/>
            <person name="Huang S."/>
        </authorList>
    </citation>
    <scope>NUCLEOTIDE SEQUENCE</scope>
    <source>
        <strain evidence="5">JP213</strain>
    </source>
</reference>
<protein>
    <submittedName>
        <fullName evidence="5">Response regulator</fullName>
    </submittedName>
</protein>
<dbReference type="AlphaFoldDB" id="A0A941GNE6"/>